<comment type="caution">
    <text evidence="2">The sequence shown here is derived from an EMBL/GenBank/DDBJ whole genome shotgun (WGS) entry which is preliminary data.</text>
</comment>
<keyword evidence="1" id="KW-0472">Membrane</keyword>
<protein>
    <submittedName>
        <fullName evidence="2">Uncharacterized protein</fullName>
    </submittedName>
</protein>
<evidence type="ECO:0000313" key="3">
    <source>
        <dbReference type="Proteomes" id="UP001593833"/>
    </source>
</evidence>
<evidence type="ECO:0000256" key="1">
    <source>
        <dbReference type="SAM" id="Phobius"/>
    </source>
</evidence>
<proteinExistence type="predicted"/>
<dbReference type="EMBL" id="JBHPKH010000139">
    <property type="protein sequence ID" value="MFC1573374.1"/>
    <property type="molecule type" value="Genomic_DNA"/>
</dbReference>
<feature type="transmembrane region" description="Helical" evidence="1">
    <location>
        <begin position="75"/>
        <end position="94"/>
    </location>
</feature>
<keyword evidence="3" id="KW-1185">Reference proteome</keyword>
<organism evidence="2 3">
    <name type="scientific">Eiseniibacteriota bacterium</name>
    <dbReference type="NCBI Taxonomy" id="2212470"/>
    <lineage>
        <taxon>Bacteria</taxon>
        <taxon>Candidatus Eiseniibacteriota</taxon>
    </lineage>
</organism>
<keyword evidence="1" id="KW-0812">Transmembrane</keyword>
<evidence type="ECO:0000313" key="2">
    <source>
        <dbReference type="EMBL" id="MFC1573374.1"/>
    </source>
</evidence>
<dbReference type="Proteomes" id="UP001593833">
    <property type="component" value="Unassembled WGS sequence"/>
</dbReference>
<name>A0ABV6YM19_UNCEI</name>
<feature type="transmembrane region" description="Helical" evidence="1">
    <location>
        <begin position="106"/>
        <end position="139"/>
    </location>
</feature>
<accession>A0ABV6YM19</accession>
<reference evidence="2 3" key="1">
    <citation type="submission" date="2024-09" db="EMBL/GenBank/DDBJ databases">
        <authorList>
            <person name="D'Angelo T."/>
        </authorList>
    </citation>
    <scope>NUCLEOTIDE SEQUENCE [LARGE SCALE GENOMIC DNA]</scope>
    <source>
        <strain evidence="2">SAG AM-320-E07</strain>
    </source>
</reference>
<gene>
    <name evidence="2" type="ORF">ACFL6M_07230</name>
</gene>
<sequence length="173" mass="18829">AEEIQSRYLTAGPGGAIAPAGINLTLQADYPHLKMVGRGPMFPVIIGGVGLLWMLGLALYLRACRASVSNKRRGFALAGIMIVLLLLHMDQFFIDMGGIAELWVSTAFWGILIRYLAETGLLGTALTWIVSPLLLLGAYRFAQRQFLRAEAMVTNDRTGLGGSFPLLQSMMDE</sequence>
<feature type="transmembrane region" description="Helical" evidence="1">
    <location>
        <begin position="41"/>
        <end position="63"/>
    </location>
</feature>
<feature type="non-terminal residue" evidence="2">
    <location>
        <position position="1"/>
    </location>
</feature>
<keyword evidence="1" id="KW-1133">Transmembrane helix</keyword>